<dbReference type="InterPro" id="IPR016037">
    <property type="entry name" value="DHQ_synth_AroB"/>
</dbReference>
<evidence type="ECO:0000313" key="21">
    <source>
        <dbReference type="EMBL" id="GAA4344559.1"/>
    </source>
</evidence>
<keyword evidence="17 18" id="KW-0170">Cobalt</keyword>
<keyword evidence="14 18" id="KW-0520">NAD</keyword>
<dbReference type="InterPro" id="IPR056179">
    <property type="entry name" value="DHQS_C"/>
</dbReference>
<evidence type="ECO:0000256" key="9">
    <source>
        <dbReference type="ARBA" id="ARBA00022490"/>
    </source>
</evidence>
<dbReference type="EC" id="4.2.3.4" evidence="7 18"/>
<reference evidence="22" key="1">
    <citation type="journal article" date="2019" name="Int. J. Syst. Evol. Microbiol.">
        <title>The Global Catalogue of Microorganisms (GCM) 10K type strain sequencing project: providing services to taxonomists for standard genome sequencing and annotation.</title>
        <authorList>
            <consortium name="The Broad Institute Genomics Platform"/>
            <consortium name="The Broad Institute Genome Sequencing Center for Infectious Disease"/>
            <person name="Wu L."/>
            <person name="Ma J."/>
        </authorList>
    </citation>
    <scope>NUCLEOTIDE SEQUENCE [LARGE SCALE GENOMIC DNA]</scope>
    <source>
        <strain evidence="22">JCM 17727</strain>
    </source>
</reference>
<keyword evidence="13 18" id="KW-0862">Zinc</keyword>
<keyword evidence="9 18" id="KW-0963">Cytoplasm</keyword>
<evidence type="ECO:0000256" key="4">
    <source>
        <dbReference type="ARBA" id="ARBA00004496"/>
    </source>
</evidence>
<dbReference type="InterPro" id="IPR050071">
    <property type="entry name" value="Dehydroquinate_synthase"/>
</dbReference>
<feature type="binding site" evidence="18">
    <location>
        <begin position="71"/>
        <end position="76"/>
    </location>
    <ligand>
        <name>NAD(+)</name>
        <dbReference type="ChEBI" id="CHEBI:57540"/>
    </ligand>
</feature>
<evidence type="ECO:0000256" key="3">
    <source>
        <dbReference type="ARBA" id="ARBA00003485"/>
    </source>
</evidence>
<comment type="cofactor">
    <cofactor evidence="2 18">
        <name>NAD(+)</name>
        <dbReference type="ChEBI" id="CHEBI:57540"/>
    </cofactor>
</comment>
<accession>A0ABP8HUE3</accession>
<dbReference type="PANTHER" id="PTHR43622:SF7">
    <property type="entry name" value="3-DEHYDROQUINATE SYNTHASE, CHLOROPLASTIC"/>
    <property type="match status" value="1"/>
</dbReference>
<evidence type="ECO:0000256" key="18">
    <source>
        <dbReference type="HAMAP-Rule" id="MF_00110"/>
    </source>
</evidence>
<feature type="binding site" evidence="18">
    <location>
        <position position="184"/>
    </location>
    <ligand>
        <name>Zn(2+)</name>
        <dbReference type="ChEBI" id="CHEBI:29105"/>
    </ligand>
</feature>
<evidence type="ECO:0000256" key="6">
    <source>
        <dbReference type="ARBA" id="ARBA00005412"/>
    </source>
</evidence>
<evidence type="ECO:0000256" key="1">
    <source>
        <dbReference type="ARBA" id="ARBA00001393"/>
    </source>
</evidence>
<dbReference type="PIRSF" id="PIRSF001455">
    <property type="entry name" value="DHQ_synth"/>
    <property type="match status" value="1"/>
</dbReference>
<dbReference type="Proteomes" id="UP001501294">
    <property type="component" value="Unassembled WGS sequence"/>
</dbReference>
<evidence type="ECO:0000256" key="2">
    <source>
        <dbReference type="ARBA" id="ARBA00001911"/>
    </source>
</evidence>
<evidence type="ECO:0000256" key="5">
    <source>
        <dbReference type="ARBA" id="ARBA00004661"/>
    </source>
</evidence>
<dbReference type="Pfam" id="PF24621">
    <property type="entry name" value="DHQS_C"/>
    <property type="match status" value="1"/>
</dbReference>
<feature type="binding site" evidence="18">
    <location>
        <begin position="105"/>
        <end position="109"/>
    </location>
    <ligand>
        <name>NAD(+)</name>
        <dbReference type="ChEBI" id="CHEBI:57540"/>
    </ligand>
</feature>
<evidence type="ECO:0000256" key="11">
    <source>
        <dbReference type="ARBA" id="ARBA00022723"/>
    </source>
</evidence>
<comment type="similarity">
    <text evidence="6 18">Belongs to the sugar phosphate cyclases superfamily. Dehydroquinate synthase family.</text>
</comment>
<keyword evidence="16 18" id="KW-0456">Lyase</keyword>
<evidence type="ECO:0000259" key="20">
    <source>
        <dbReference type="Pfam" id="PF24621"/>
    </source>
</evidence>
<keyword evidence="10 18" id="KW-0028">Amino-acid biosynthesis</keyword>
<evidence type="ECO:0000256" key="12">
    <source>
        <dbReference type="ARBA" id="ARBA00022741"/>
    </source>
</evidence>
<evidence type="ECO:0000256" key="13">
    <source>
        <dbReference type="ARBA" id="ARBA00022833"/>
    </source>
</evidence>
<evidence type="ECO:0000256" key="14">
    <source>
        <dbReference type="ARBA" id="ARBA00023027"/>
    </source>
</evidence>
<comment type="function">
    <text evidence="3 18">Catalyzes the conversion of 3-deoxy-D-arabino-heptulosonate 7-phosphate (DAHP) to dehydroquinate (DHQ).</text>
</comment>
<dbReference type="PANTHER" id="PTHR43622">
    <property type="entry name" value="3-DEHYDROQUINATE SYNTHASE"/>
    <property type="match status" value="1"/>
</dbReference>
<feature type="binding site" evidence="18">
    <location>
        <begin position="169"/>
        <end position="172"/>
    </location>
    <ligand>
        <name>NAD(+)</name>
        <dbReference type="ChEBI" id="CHEBI:57540"/>
    </ligand>
</feature>
<evidence type="ECO:0000313" key="22">
    <source>
        <dbReference type="Proteomes" id="UP001501294"/>
    </source>
</evidence>
<feature type="binding site" evidence="18">
    <location>
        <position position="264"/>
    </location>
    <ligand>
        <name>Zn(2+)</name>
        <dbReference type="ChEBI" id="CHEBI:29105"/>
    </ligand>
</feature>
<gene>
    <name evidence="18 21" type="primary">aroB</name>
    <name evidence="21" type="ORF">GCM10023150_04170</name>
</gene>
<dbReference type="Gene3D" id="1.20.1090.10">
    <property type="entry name" value="Dehydroquinate synthase-like - alpha domain"/>
    <property type="match status" value="1"/>
</dbReference>
<evidence type="ECO:0000256" key="15">
    <source>
        <dbReference type="ARBA" id="ARBA00023141"/>
    </source>
</evidence>
<feature type="binding site" evidence="18">
    <location>
        <begin position="129"/>
        <end position="130"/>
    </location>
    <ligand>
        <name>NAD(+)</name>
        <dbReference type="ChEBI" id="CHEBI:57540"/>
    </ligand>
</feature>
<proteinExistence type="inferred from homology"/>
<comment type="pathway">
    <text evidence="5 18">Metabolic intermediate biosynthesis; chorismate biosynthesis; chorismate from D-erythrose 4-phosphate and phosphoenolpyruvate: step 2/7.</text>
</comment>
<organism evidence="21 22">
    <name type="scientific">Kangiella taiwanensis</name>
    <dbReference type="NCBI Taxonomy" id="1079179"/>
    <lineage>
        <taxon>Bacteria</taxon>
        <taxon>Pseudomonadati</taxon>
        <taxon>Pseudomonadota</taxon>
        <taxon>Gammaproteobacteria</taxon>
        <taxon>Kangiellales</taxon>
        <taxon>Kangiellaceae</taxon>
        <taxon>Kangiella</taxon>
    </lineage>
</organism>
<keyword evidence="22" id="KW-1185">Reference proteome</keyword>
<comment type="caution">
    <text evidence="21">The sequence shown here is derived from an EMBL/GenBank/DDBJ whole genome shotgun (WGS) entry which is preliminary data.</text>
</comment>
<evidence type="ECO:0000256" key="10">
    <source>
        <dbReference type="ARBA" id="ARBA00022605"/>
    </source>
</evidence>
<evidence type="ECO:0000256" key="7">
    <source>
        <dbReference type="ARBA" id="ARBA00013031"/>
    </source>
</evidence>
<evidence type="ECO:0000256" key="17">
    <source>
        <dbReference type="ARBA" id="ARBA00023285"/>
    </source>
</evidence>
<protein>
    <recommendedName>
        <fullName evidence="8 18">3-dehydroquinate synthase</fullName>
        <shortName evidence="18">DHQS</shortName>
        <ecNumber evidence="7 18">4.2.3.4</ecNumber>
    </recommendedName>
</protein>
<dbReference type="EMBL" id="BAABFU010000001">
    <property type="protein sequence ID" value="GAA4344559.1"/>
    <property type="molecule type" value="Genomic_DNA"/>
</dbReference>
<feature type="binding site" evidence="18">
    <location>
        <position position="142"/>
    </location>
    <ligand>
        <name>NAD(+)</name>
        <dbReference type="ChEBI" id="CHEBI:57540"/>
    </ligand>
</feature>
<dbReference type="InterPro" id="IPR030963">
    <property type="entry name" value="DHQ_synth_fam"/>
</dbReference>
<dbReference type="NCBIfam" id="TIGR01357">
    <property type="entry name" value="aroB"/>
    <property type="match status" value="1"/>
</dbReference>
<dbReference type="Gene3D" id="3.40.50.1970">
    <property type="match status" value="1"/>
</dbReference>
<keyword evidence="11 18" id="KW-0479">Metal-binding</keyword>
<feature type="domain" description="3-dehydroquinate synthase C-terminal" evidence="20">
    <location>
        <begin position="181"/>
        <end position="328"/>
    </location>
</feature>
<dbReference type="Pfam" id="PF01761">
    <property type="entry name" value="DHQ_synthase"/>
    <property type="match status" value="1"/>
</dbReference>
<keyword evidence="15 18" id="KW-0057">Aromatic amino acid biosynthesis</keyword>
<dbReference type="InterPro" id="IPR030960">
    <property type="entry name" value="DHQS/DOIS_N"/>
</dbReference>
<comment type="cofactor">
    <cofactor evidence="18">
        <name>Co(2+)</name>
        <dbReference type="ChEBI" id="CHEBI:48828"/>
    </cofactor>
    <cofactor evidence="18">
        <name>Zn(2+)</name>
        <dbReference type="ChEBI" id="CHEBI:29105"/>
    </cofactor>
    <text evidence="18">Binds 1 divalent metal cation per subunit. Can use either Co(2+) or Zn(2+).</text>
</comment>
<evidence type="ECO:0000256" key="8">
    <source>
        <dbReference type="ARBA" id="ARBA00017684"/>
    </source>
</evidence>
<dbReference type="RefSeq" id="WP_223577251.1">
    <property type="nucleotide sequence ID" value="NZ_BAABFU010000001.1"/>
</dbReference>
<feature type="binding site" evidence="18">
    <location>
        <position position="247"/>
    </location>
    <ligand>
        <name>Zn(2+)</name>
        <dbReference type="ChEBI" id="CHEBI:29105"/>
    </ligand>
</feature>
<feature type="binding site" evidence="18">
    <location>
        <position position="151"/>
    </location>
    <ligand>
        <name>NAD(+)</name>
        <dbReference type="ChEBI" id="CHEBI:57540"/>
    </ligand>
</feature>
<dbReference type="SUPFAM" id="SSF56796">
    <property type="entry name" value="Dehydroquinate synthase-like"/>
    <property type="match status" value="1"/>
</dbReference>
<dbReference type="HAMAP" id="MF_00110">
    <property type="entry name" value="DHQ_synthase"/>
    <property type="match status" value="1"/>
</dbReference>
<comment type="subcellular location">
    <subcellularLocation>
        <location evidence="4 18">Cytoplasm</location>
    </subcellularLocation>
</comment>
<evidence type="ECO:0000256" key="16">
    <source>
        <dbReference type="ARBA" id="ARBA00023239"/>
    </source>
</evidence>
<evidence type="ECO:0000259" key="19">
    <source>
        <dbReference type="Pfam" id="PF01761"/>
    </source>
</evidence>
<keyword evidence="12 18" id="KW-0547">Nucleotide-binding</keyword>
<dbReference type="CDD" id="cd08195">
    <property type="entry name" value="DHQS"/>
    <property type="match status" value="1"/>
</dbReference>
<comment type="catalytic activity">
    <reaction evidence="1 18">
        <text>7-phospho-2-dehydro-3-deoxy-D-arabino-heptonate = 3-dehydroquinate + phosphate</text>
        <dbReference type="Rhea" id="RHEA:21968"/>
        <dbReference type="ChEBI" id="CHEBI:32364"/>
        <dbReference type="ChEBI" id="CHEBI:43474"/>
        <dbReference type="ChEBI" id="CHEBI:58394"/>
        <dbReference type="EC" id="4.2.3.4"/>
    </reaction>
</comment>
<sequence>MKTLDLKLPEKSTDYQIVIGNNLLSDKDNFLPVIQGQQVFIVSNETVAPLYLSKLKNSLKGYSVHHFLLEDGERHKSFDNYQRILNAMLETGLRRNATLIALGGGVVGDMAGFAAATYQRGIRFIQVPTTLLSQVDSSVGGKTAVNHPLGKNMIGAFHQPCRVITDVTTLETLPEREFKAGIAEIIKAAILYDAGFFKWLEDNVQSILAHDADSLIRMIERACSIKAEVVSLDEKEQGVRAWLNFGHTFGHAIERCLGYGTLLHGEAVAVGMVMAAEYACEKQMLSVQSAEKIRRLISAYGLPVTLDLYVKQLTATGLVDAMALDKKNVDADLTLILPNAIGEVTIEHSVKPQDVEDYLKRNLESLVA</sequence>
<name>A0ABP8HUE3_9GAMM</name>
<feature type="domain" description="3-dehydroquinate synthase N-terminal" evidence="19">
    <location>
        <begin position="68"/>
        <end position="179"/>
    </location>
</feature>